<evidence type="ECO:0000313" key="10">
    <source>
        <dbReference type="Proteomes" id="UP000256845"/>
    </source>
</evidence>
<dbReference type="GO" id="GO:0008233">
    <property type="term" value="F:peptidase activity"/>
    <property type="evidence" value="ECO:0007669"/>
    <property type="project" value="UniProtKB-KW"/>
</dbReference>
<dbReference type="EMBL" id="QRDW01000001">
    <property type="protein sequence ID" value="RED53957.1"/>
    <property type="molecule type" value="Genomic_DNA"/>
</dbReference>
<keyword evidence="7" id="KW-0456">Lyase</keyword>
<proteinExistence type="inferred from homology"/>
<comment type="similarity">
    <text evidence="1 8">Belongs to the SOS response-associated peptidase family.</text>
</comment>
<organism evidence="9 10">
    <name type="scientific">Aestuariispira insulae</name>
    <dbReference type="NCBI Taxonomy" id="1461337"/>
    <lineage>
        <taxon>Bacteria</taxon>
        <taxon>Pseudomonadati</taxon>
        <taxon>Pseudomonadota</taxon>
        <taxon>Alphaproteobacteria</taxon>
        <taxon>Rhodospirillales</taxon>
        <taxon>Kiloniellaceae</taxon>
        <taxon>Aestuariispira</taxon>
    </lineage>
</organism>
<evidence type="ECO:0000256" key="3">
    <source>
        <dbReference type="ARBA" id="ARBA00022763"/>
    </source>
</evidence>
<name>A0A3D9HWU3_9PROT</name>
<dbReference type="EC" id="3.4.-.-" evidence="8"/>
<evidence type="ECO:0000256" key="2">
    <source>
        <dbReference type="ARBA" id="ARBA00022670"/>
    </source>
</evidence>
<keyword evidence="10" id="KW-1185">Reference proteome</keyword>
<evidence type="ECO:0000256" key="7">
    <source>
        <dbReference type="ARBA" id="ARBA00023239"/>
    </source>
</evidence>
<dbReference type="GO" id="GO:0106300">
    <property type="term" value="P:protein-DNA covalent cross-linking repair"/>
    <property type="evidence" value="ECO:0007669"/>
    <property type="project" value="InterPro"/>
</dbReference>
<dbReference type="PANTHER" id="PTHR13604:SF0">
    <property type="entry name" value="ABASIC SITE PROCESSING PROTEIN HMCES"/>
    <property type="match status" value="1"/>
</dbReference>
<keyword evidence="6" id="KW-0238">DNA-binding</keyword>
<dbReference type="SUPFAM" id="SSF143081">
    <property type="entry name" value="BB1717-like"/>
    <property type="match status" value="1"/>
</dbReference>
<keyword evidence="5" id="KW-0190">Covalent protein-DNA linkage</keyword>
<gene>
    <name evidence="9" type="ORF">DFP90_101756</name>
</gene>
<accession>A0A3D9HWU3</accession>
<dbReference type="GO" id="GO:0003697">
    <property type="term" value="F:single-stranded DNA binding"/>
    <property type="evidence" value="ECO:0007669"/>
    <property type="project" value="InterPro"/>
</dbReference>
<dbReference type="PANTHER" id="PTHR13604">
    <property type="entry name" value="DC12-RELATED"/>
    <property type="match status" value="1"/>
</dbReference>
<dbReference type="Proteomes" id="UP000256845">
    <property type="component" value="Unassembled WGS sequence"/>
</dbReference>
<dbReference type="GO" id="GO:0016829">
    <property type="term" value="F:lyase activity"/>
    <property type="evidence" value="ECO:0007669"/>
    <property type="project" value="UniProtKB-KW"/>
</dbReference>
<evidence type="ECO:0000313" key="9">
    <source>
        <dbReference type="EMBL" id="RED53957.1"/>
    </source>
</evidence>
<dbReference type="AlphaFoldDB" id="A0A3D9HWU3"/>
<evidence type="ECO:0000256" key="5">
    <source>
        <dbReference type="ARBA" id="ARBA00023124"/>
    </source>
</evidence>
<evidence type="ECO:0000256" key="8">
    <source>
        <dbReference type="RuleBase" id="RU364100"/>
    </source>
</evidence>
<comment type="caution">
    <text evidence="9">The sequence shown here is derived from an EMBL/GenBank/DDBJ whole genome shotgun (WGS) entry which is preliminary data.</text>
</comment>
<dbReference type="InterPro" id="IPR036590">
    <property type="entry name" value="SRAP-like"/>
</dbReference>
<keyword evidence="3" id="KW-0227">DNA damage</keyword>
<dbReference type="Gene3D" id="3.90.1680.10">
    <property type="entry name" value="SOS response associated peptidase-like"/>
    <property type="match status" value="1"/>
</dbReference>
<dbReference type="RefSeq" id="WP_115935057.1">
    <property type="nucleotide sequence ID" value="NZ_QRDW01000001.1"/>
</dbReference>
<reference evidence="9 10" key="1">
    <citation type="submission" date="2018-07" db="EMBL/GenBank/DDBJ databases">
        <title>Genomic Encyclopedia of Type Strains, Phase III (KMG-III): the genomes of soil and plant-associated and newly described type strains.</title>
        <authorList>
            <person name="Whitman W."/>
        </authorList>
    </citation>
    <scope>NUCLEOTIDE SEQUENCE [LARGE SCALE GENOMIC DNA]</scope>
    <source>
        <strain evidence="9 10">CECT 8488</strain>
    </source>
</reference>
<dbReference type="InterPro" id="IPR003738">
    <property type="entry name" value="SRAP"/>
</dbReference>
<dbReference type="Pfam" id="PF02586">
    <property type="entry name" value="SRAP"/>
    <property type="match status" value="1"/>
</dbReference>
<evidence type="ECO:0000256" key="6">
    <source>
        <dbReference type="ARBA" id="ARBA00023125"/>
    </source>
</evidence>
<protein>
    <recommendedName>
        <fullName evidence="8">Abasic site processing protein</fullName>
        <ecNumber evidence="8">3.4.-.-</ecNumber>
    </recommendedName>
</protein>
<evidence type="ECO:0000256" key="4">
    <source>
        <dbReference type="ARBA" id="ARBA00022801"/>
    </source>
</evidence>
<keyword evidence="4 8" id="KW-0378">Hydrolase</keyword>
<keyword evidence="2 8" id="KW-0645">Protease</keyword>
<evidence type="ECO:0000256" key="1">
    <source>
        <dbReference type="ARBA" id="ARBA00008136"/>
    </source>
</evidence>
<dbReference type="OrthoDB" id="9782620at2"/>
<dbReference type="GO" id="GO:0006508">
    <property type="term" value="P:proteolysis"/>
    <property type="evidence" value="ECO:0007669"/>
    <property type="project" value="UniProtKB-KW"/>
</dbReference>
<sequence>MCGRFALMSPLEAIRKLFGLSASDAGQMPNIPARYNIAPTQAVLGLRPGMGEDLDHINPGPLNLTSFRWGLIPNWSKDPAMGAKMINARAETIADKPSFRTPFKRRRCLIPVDGFYEWRTEGKGKQPYFITMEDGDPFAFAGLWEYWMGADGSEVETCTIVTTTANRIVTPVHHRMPVILDAEDFPTWLRGSADQATRLMKPYQGYREMTYFPVAKAVSNARNEGPGLIEPIELETDPRKGGEAGQFNLFG</sequence>